<feature type="region of interest" description="Disordered" evidence="1">
    <location>
        <begin position="21"/>
        <end position="46"/>
    </location>
</feature>
<protein>
    <submittedName>
        <fullName evidence="2">Uncharacterized protein</fullName>
    </submittedName>
</protein>
<dbReference type="AlphaFoldDB" id="A0AAV7IUS9"/>
<dbReference type="EMBL" id="JAHXZJ010000747">
    <property type="protein sequence ID" value="KAH0558083.1"/>
    <property type="molecule type" value="Genomic_DNA"/>
</dbReference>
<evidence type="ECO:0000313" key="3">
    <source>
        <dbReference type="Proteomes" id="UP000826195"/>
    </source>
</evidence>
<gene>
    <name evidence="2" type="ORF">KQX54_014304</name>
</gene>
<evidence type="ECO:0000313" key="2">
    <source>
        <dbReference type="EMBL" id="KAH0558083.1"/>
    </source>
</evidence>
<sequence length="110" mass="12938">MEKGENQYEIILARASAKLPVINQGDKQMNQRKRKEEKREDNKRRELNRVELLVEDAHQWGSIVYCRWIIRKYNAIKRNKKKNNDNGGNDDQLKQTNATTTLLLGIDAEK</sequence>
<accession>A0AAV7IUS9</accession>
<feature type="compositionally biased region" description="Basic and acidic residues" evidence="1">
    <location>
        <begin position="37"/>
        <end position="46"/>
    </location>
</feature>
<keyword evidence="3" id="KW-1185">Reference proteome</keyword>
<dbReference type="Proteomes" id="UP000826195">
    <property type="component" value="Unassembled WGS sequence"/>
</dbReference>
<comment type="caution">
    <text evidence="2">The sequence shown here is derived from an EMBL/GenBank/DDBJ whole genome shotgun (WGS) entry which is preliminary data.</text>
</comment>
<organism evidence="2 3">
    <name type="scientific">Cotesia glomerata</name>
    <name type="common">Lepidopteran parasitic wasp</name>
    <name type="synonym">Apanteles glomeratus</name>
    <dbReference type="NCBI Taxonomy" id="32391"/>
    <lineage>
        <taxon>Eukaryota</taxon>
        <taxon>Metazoa</taxon>
        <taxon>Ecdysozoa</taxon>
        <taxon>Arthropoda</taxon>
        <taxon>Hexapoda</taxon>
        <taxon>Insecta</taxon>
        <taxon>Pterygota</taxon>
        <taxon>Neoptera</taxon>
        <taxon>Endopterygota</taxon>
        <taxon>Hymenoptera</taxon>
        <taxon>Apocrita</taxon>
        <taxon>Ichneumonoidea</taxon>
        <taxon>Braconidae</taxon>
        <taxon>Microgastrinae</taxon>
        <taxon>Cotesia</taxon>
    </lineage>
</organism>
<reference evidence="2 3" key="1">
    <citation type="journal article" date="2021" name="J. Hered.">
        <title>A chromosome-level genome assembly of the parasitoid wasp, Cotesia glomerata (Hymenoptera: Braconidae).</title>
        <authorList>
            <person name="Pinto B.J."/>
            <person name="Weis J.J."/>
            <person name="Gamble T."/>
            <person name="Ode P.J."/>
            <person name="Paul R."/>
            <person name="Zaspel J.M."/>
        </authorList>
    </citation>
    <scope>NUCLEOTIDE SEQUENCE [LARGE SCALE GENOMIC DNA]</scope>
    <source>
        <strain evidence="2">CgM1</strain>
    </source>
</reference>
<proteinExistence type="predicted"/>
<name>A0AAV7IUS9_COTGL</name>
<evidence type="ECO:0000256" key="1">
    <source>
        <dbReference type="SAM" id="MobiDB-lite"/>
    </source>
</evidence>